<reference evidence="2" key="2">
    <citation type="submission" date="2020-10" db="UniProtKB">
        <authorList>
            <consortium name="WormBaseParasite"/>
        </authorList>
    </citation>
    <scope>IDENTIFICATION</scope>
</reference>
<reference evidence="1" key="1">
    <citation type="journal article" date="2013" name="Genetics">
        <title>The draft genome and transcriptome of Panagrellus redivivus are shaped by the harsh demands of a free-living lifestyle.</title>
        <authorList>
            <person name="Srinivasan J."/>
            <person name="Dillman A.R."/>
            <person name="Macchietto M.G."/>
            <person name="Heikkinen L."/>
            <person name="Lakso M."/>
            <person name="Fracchia K.M."/>
            <person name="Antoshechkin I."/>
            <person name="Mortazavi A."/>
            <person name="Wong G."/>
            <person name="Sternberg P.W."/>
        </authorList>
    </citation>
    <scope>NUCLEOTIDE SEQUENCE [LARGE SCALE GENOMIC DNA]</scope>
    <source>
        <strain evidence="1">MT8872</strain>
    </source>
</reference>
<evidence type="ECO:0000313" key="2">
    <source>
        <dbReference type="WBParaSite" id="Pan_g7208.t1"/>
    </source>
</evidence>
<protein>
    <submittedName>
        <fullName evidence="2">FTH domain-containing protein</fullName>
    </submittedName>
</protein>
<dbReference type="WBParaSite" id="Pan_g7208.t1">
    <property type="protein sequence ID" value="Pan_g7208.t1"/>
    <property type="gene ID" value="Pan_g7208"/>
</dbReference>
<dbReference type="Proteomes" id="UP000492821">
    <property type="component" value="Unassembled WGS sequence"/>
</dbReference>
<organism evidence="1 2">
    <name type="scientific">Panagrellus redivivus</name>
    <name type="common">Microworm</name>
    <dbReference type="NCBI Taxonomy" id="6233"/>
    <lineage>
        <taxon>Eukaryota</taxon>
        <taxon>Metazoa</taxon>
        <taxon>Ecdysozoa</taxon>
        <taxon>Nematoda</taxon>
        <taxon>Chromadorea</taxon>
        <taxon>Rhabditida</taxon>
        <taxon>Tylenchina</taxon>
        <taxon>Panagrolaimomorpha</taxon>
        <taxon>Panagrolaimoidea</taxon>
        <taxon>Panagrolaimidae</taxon>
        <taxon>Panagrellus</taxon>
    </lineage>
</organism>
<proteinExistence type="predicted"/>
<dbReference type="AlphaFoldDB" id="A0A7E4W5D7"/>
<name>A0A7E4W5D7_PANRE</name>
<evidence type="ECO:0000313" key="1">
    <source>
        <dbReference type="Proteomes" id="UP000492821"/>
    </source>
</evidence>
<keyword evidence="1" id="KW-1185">Reference proteome</keyword>
<sequence length="215" mass="24710">MPYPIAKLAYGLRCRLHDLATPAERYRLQTAAGTDSICPPKQSLKPMNGFTVLSHVGNDFVAFDHTKVFLVPQPDSVPLQFGENDLISYDEWLVIKRFHHLDIQSPTLDHVIIRSQVIIMKNCDISTRFLKTISSSTVRRISMHSRKWYEMDVATIFEVFPSLQDLSLINIDLGSAWMSDFLKHQKRQLSALSIVLHDDSKVFTSYEIVEFLEVR</sequence>
<accession>A0A7E4W5D7</accession>